<keyword evidence="1" id="KW-0472">Membrane</keyword>
<accession>X1RZ29</accession>
<dbReference type="AlphaFoldDB" id="X1RZ29"/>
<sequence>MKMGSGLFFGLFLILLGFALIIKYVFDLDIPVVRILIALLFVFIGIRMLLGKSVFQRIHVDNNDVIFSESRFEGKDMNKNEYNVIFGKSVFDLRDLDSLQHHRTIEFNTIFGATLVKINQELPVKIIAEGVFGSARLPGRTTAVFGKTEYTTKAFDPEKKYLLIKADVVFGDFELRTY</sequence>
<comment type="caution">
    <text evidence="2">The sequence shown here is derived from an EMBL/GenBank/DDBJ whole genome shotgun (WGS) entry which is preliminary data.</text>
</comment>
<feature type="transmembrane region" description="Helical" evidence="1">
    <location>
        <begin position="7"/>
        <end position="26"/>
    </location>
</feature>
<organism evidence="2">
    <name type="scientific">marine sediment metagenome</name>
    <dbReference type="NCBI Taxonomy" id="412755"/>
    <lineage>
        <taxon>unclassified sequences</taxon>
        <taxon>metagenomes</taxon>
        <taxon>ecological metagenomes</taxon>
    </lineage>
</organism>
<name>X1RZ29_9ZZZZ</name>
<gene>
    <name evidence="2" type="ORF">S12H4_17581</name>
</gene>
<feature type="transmembrane region" description="Helical" evidence="1">
    <location>
        <begin position="32"/>
        <end position="50"/>
    </location>
</feature>
<keyword evidence="1" id="KW-1133">Transmembrane helix</keyword>
<keyword evidence="1" id="KW-0812">Transmembrane</keyword>
<protein>
    <submittedName>
        <fullName evidence="2">Uncharacterized protein</fullName>
    </submittedName>
</protein>
<evidence type="ECO:0000313" key="2">
    <source>
        <dbReference type="EMBL" id="GAI86012.1"/>
    </source>
</evidence>
<proteinExistence type="predicted"/>
<reference evidence="2" key="1">
    <citation type="journal article" date="2014" name="Front. Microbiol.">
        <title>High frequency of phylogenetically diverse reductive dehalogenase-homologous genes in deep subseafloor sedimentary metagenomes.</title>
        <authorList>
            <person name="Kawai M."/>
            <person name="Futagami T."/>
            <person name="Toyoda A."/>
            <person name="Takaki Y."/>
            <person name="Nishi S."/>
            <person name="Hori S."/>
            <person name="Arai W."/>
            <person name="Tsubouchi T."/>
            <person name="Morono Y."/>
            <person name="Uchiyama I."/>
            <person name="Ito T."/>
            <person name="Fujiyama A."/>
            <person name="Inagaki F."/>
            <person name="Takami H."/>
        </authorList>
    </citation>
    <scope>NUCLEOTIDE SEQUENCE</scope>
    <source>
        <strain evidence="2">Expedition CK06-06</strain>
    </source>
</reference>
<evidence type="ECO:0000256" key="1">
    <source>
        <dbReference type="SAM" id="Phobius"/>
    </source>
</evidence>
<dbReference type="EMBL" id="BARW01008610">
    <property type="protein sequence ID" value="GAI86012.1"/>
    <property type="molecule type" value="Genomic_DNA"/>
</dbReference>